<name>A0A0A9GHV9_ARUDO</name>
<dbReference type="EMBL" id="GBRH01173216">
    <property type="protein sequence ID" value="JAE24680.1"/>
    <property type="molecule type" value="Transcribed_RNA"/>
</dbReference>
<organism evidence="1">
    <name type="scientific">Arundo donax</name>
    <name type="common">Giant reed</name>
    <name type="synonym">Donax arundinaceus</name>
    <dbReference type="NCBI Taxonomy" id="35708"/>
    <lineage>
        <taxon>Eukaryota</taxon>
        <taxon>Viridiplantae</taxon>
        <taxon>Streptophyta</taxon>
        <taxon>Embryophyta</taxon>
        <taxon>Tracheophyta</taxon>
        <taxon>Spermatophyta</taxon>
        <taxon>Magnoliopsida</taxon>
        <taxon>Liliopsida</taxon>
        <taxon>Poales</taxon>
        <taxon>Poaceae</taxon>
        <taxon>PACMAD clade</taxon>
        <taxon>Arundinoideae</taxon>
        <taxon>Arundineae</taxon>
        <taxon>Arundo</taxon>
    </lineage>
</organism>
<sequence length="41" mass="4921">MQWQRNPYLDFPRFFSPSPGSRFFLHLHSSDKATLVQHQES</sequence>
<dbReference type="AlphaFoldDB" id="A0A0A9GHV9"/>
<evidence type="ECO:0000313" key="1">
    <source>
        <dbReference type="EMBL" id="JAE24680.1"/>
    </source>
</evidence>
<accession>A0A0A9GHV9</accession>
<protein>
    <submittedName>
        <fullName evidence="1">Uncharacterized protein</fullName>
    </submittedName>
</protein>
<reference evidence="1" key="2">
    <citation type="journal article" date="2015" name="Data Brief">
        <title>Shoot transcriptome of the giant reed, Arundo donax.</title>
        <authorList>
            <person name="Barrero R.A."/>
            <person name="Guerrero F.D."/>
            <person name="Moolhuijzen P."/>
            <person name="Goolsby J.A."/>
            <person name="Tidwell J."/>
            <person name="Bellgard S.E."/>
            <person name="Bellgard M.I."/>
        </authorList>
    </citation>
    <scope>NUCLEOTIDE SEQUENCE</scope>
    <source>
        <tissue evidence="1">Shoot tissue taken approximately 20 cm above the soil surface</tissue>
    </source>
</reference>
<proteinExistence type="predicted"/>
<reference evidence="1" key="1">
    <citation type="submission" date="2014-09" db="EMBL/GenBank/DDBJ databases">
        <authorList>
            <person name="Magalhaes I.L.F."/>
            <person name="Oliveira U."/>
            <person name="Santos F.R."/>
            <person name="Vidigal T.H.D.A."/>
            <person name="Brescovit A.D."/>
            <person name="Santos A.J."/>
        </authorList>
    </citation>
    <scope>NUCLEOTIDE SEQUENCE</scope>
    <source>
        <tissue evidence="1">Shoot tissue taken approximately 20 cm above the soil surface</tissue>
    </source>
</reference>